<dbReference type="PANTHER" id="PTHR11596:SF5">
    <property type="entry name" value="ALKALINE PHOSPHATASE"/>
    <property type="match status" value="1"/>
</dbReference>
<evidence type="ECO:0000256" key="9">
    <source>
        <dbReference type="RuleBase" id="RU003946"/>
    </source>
</evidence>
<evidence type="ECO:0000313" key="11">
    <source>
        <dbReference type="Proteomes" id="UP001200430"/>
    </source>
</evidence>
<evidence type="ECO:0000256" key="1">
    <source>
        <dbReference type="ARBA" id="ARBA00001946"/>
    </source>
</evidence>
<dbReference type="InterPro" id="IPR018299">
    <property type="entry name" value="Alkaline_phosphatase_AS"/>
</dbReference>
<dbReference type="InterPro" id="IPR017850">
    <property type="entry name" value="Alkaline_phosphatase_core_sf"/>
</dbReference>
<keyword evidence="8" id="KW-0460">Magnesium</keyword>
<evidence type="ECO:0000256" key="2">
    <source>
        <dbReference type="ARBA" id="ARBA00001947"/>
    </source>
</evidence>
<comment type="cofactor">
    <cofactor evidence="1">
        <name>Mg(2+)</name>
        <dbReference type="ChEBI" id="CHEBI:18420"/>
    </cofactor>
</comment>
<protein>
    <submittedName>
        <fullName evidence="10">Alkaline phosphatase</fullName>
    </submittedName>
</protein>
<dbReference type="PANTHER" id="PTHR11596">
    <property type="entry name" value="ALKALINE PHOSPHATASE"/>
    <property type="match status" value="1"/>
</dbReference>
<keyword evidence="5" id="KW-0479">Metal-binding</keyword>
<dbReference type="Pfam" id="PF00245">
    <property type="entry name" value="Alk_phosphatase"/>
    <property type="match status" value="1"/>
</dbReference>
<comment type="cofactor">
    <cofactor evidence="2">
        <name>Zn(2+)</name>
        <dbReference type="ChEBI" id="CHEBI:29105"/>
    </cofactor>
</comment>
<reference evidence="10 11" key="1">
    <citation type="submission" date="2022-01" db="EMBL/GenBank/DDBJ databases">
        <title>Dethiosulfovibrio faecalis sp. nov., a novel proteolytic, non-sulfur-reducing bacterium isolated from a marine aquaculture solid waste bioreactor.</title>
        <authorList>
            <person name="Grabowski S."/>
            <person name="Apolinario E."/>
            <person name="Schneider N."/>
            <person name="Marshall C.W."/>
            <person name="Sowers K.R."/>
        </authorList>
    </citation>
    <scope>NUCLEOTIDE SEQUENCE [LARGE SCALE GENOMIC DNA]</scope>
    <source>
        <strain evidence="10 11">DSM 12537</strain>
    </source>
</reference>
<dbReference type="EMBL" id="JAKGUD010000012">
    <property type="protein sequence ID" value="MCF4143200.1"/>
    <property type="molecule type" value="Genomic_DNA"/>
</dbReference>
<evidence type="ECO:0000313" key="10">
    <source>
        <dbReference type="EMBL" id="MCF4143200.1"/>
    </source>
</evidence>
<proteinExistence type="inferred from homology"/>
<evidence type="ECO:0000256" key="7">
    <source>
        <dbReference type="ARBA" id="ARBA00022833"/>
    </source>
</evidence>
<gene>
    <name evidence="10" type="ORF">L2W38_10295</name>
</gene>
<dbReference type="CDD" id="cd16012">
    <property type="entry name" value="ALP"/>
    <property type="match status" value="1"/>
</dbReference>
<dbReference type="PROSITE" id="PS00123">
    <property type="entry name" value="ALKALINE_PHOSPHATASE"/>
    <property type="match status" value="1"/>
</dbReference>
<sequence>MIFTRGRRFLAKFVLATVMVTVLAGGAWADRAKYVFLMIGDGMAMPQRNAAEIYLASMAGKDARPGIIKLAMSTLPAQGFCTTYSTNSIITDSAAAGTALATGNKTKSGVIAMNPTGTESHETIAEMAHKRGMKVGIVSSVSIEHATPACFYSHNESRNDYYDLACQLPESGFEYFAGGGFKKPKGPKGDQPDVMGIIEKAGYRVTETTEDFRKLSKEDGKIVAINPVLWSGKAMPYAVDETDRSISLADFTAKGIELLDNPEGFFMMVEGGKIDWACHANDAVSSIGDTIAFDEAVKVALDFYNDHPEETLVVVTGDHETGGLTIGFAGTKYDTFFGKLDGQKMSYEAFDLVLADYRKSTEGKGSLEAFFPQVEKAFGLSLKGQDAVTGSELASLKQAFAESMKGSKKRSEDQETYLLYGGYEPFSIALTHLLNRRAGLAWTSYAHTGVPVPVSAVGIGQETFNGYYDNTDVFHKMTSAMGL</sequence>
<dbReference type="Gene3D" id="3.40.720.10">
    <property type="entry name" value="Alkaline Phosphatase, subunit A"/>
    <property type="match status" value="2"/>
</dbReference>
<comment type="similarity">
    <text evidence="3 9">Belongs to the alkaline phosphatase family.</text>
</comment>
<keyword evidence="11" id="KW-1185">Reference proteome</keyword>
<name>A0ABS9EPS5_9BACT</name>
<keyword evidence="4" id="KW-0597">Phosphoprotein</keyword>
<accession>A0ABS9EPS5</accession>
<dbReference type="InterPro" id="IPR001952">
    <property type="entry name" value="Alkaline_phosphatase"/>
</dbReference>
<evidence type="ECO:0000256" key="8">
    <source>
        <dbReference type="ARBA" id="ARBA00022842"/>
    </source>
</evidence>
<evidence type="ECO:0000256" key="5">
    <source>
        <dbReference type="ARBA" id="ARBA00022723"/>
    </source>
</evidence>
<comment type="caution">
    <text evidence="10">The sequence shown here is derived from an EMBL/GenBank/DDBJ whole genome shotgun (WGS) entry which is preliminary data.</text>
</comment>
<dbReference type="SMART" id="SM00098">
    <property type="entry name" value="alkPPc"/>
    <property type="match status" value="1"/>
</dbReference>
<evidence type="ECO:0000256" key="3">
    <source>
        <dbReference type="ARBA" id="ARBA00005984"/>
    </source>
</evidence>
<evidence type="ECO:0000256" key="6">
    <source>
        <dbReference type="ARBA" id="ARBA00022801"/>
    </source>
</evidence>
<organism evidence="10 11">
    <name type="scientific">Dethiosulfovibrio marinus</name>
    <dbReference type="NCBI Taxonomy" id="133532"/>
    <lineage>
        <taxon>Bacteria</taxon>
        <taxon>Thermotogati</taxon>
        <taxon>Synergistota</taxon>
        <taxon>Synergistia</taxon>
        <taxon>Synergistales</taxon>
        <taxon>Dethiosulfovibrionaceae</taxon>
        <taxon>Dethiosulfovibrio</taxon>
    </lineage>
</organism>
<keyword evidence="7" id="KW-0862">Zinc</keyword>
<dbReference type="PRINTS" id="PR00113">
    <property type="entry name" value="ALKPHPHTASE"/>
</dbReference>
<dbReference type="SUPFAM" id="SSF53649">
    <property type="entry name" value="Alkaline phosphatase-like"/>
    <property type="match status" value="1"/>
</dbReference>
<keyword evidence="6" id="KW-0378">Hydrolase</keyword>
<dbReference type="RefSeq" id="WP_236099904.1">
    <property type="nucleotide sequence ID" value="NZ_JAKGUD010000012.1"/>
</dbReference>
<dbReference type="Proteomes" id="UP001200430">
    <property type="component" value="Unassembled WGS sequence"/>
</dbReference>
<evidence type="ECO:0000256" key="4">
    <source>
        <dbReference type="ARBA" id="ARBA00022553"/>
    </source>
</evidence>